<comment type="caution">
    <text evidence="6">The sequence shown here is derived from an EMBL/GenBank/DDBJ whole genome shotgun (WGS) entry which is preliminary data.</text>
</comment>
<dbReference type="GO" id="GO:0006396">
    <property type="term" value="P:RNA processing"/>
    <property type="evidence" value="ECO:0007669"/>
    <property type="project" value="InterPro"/>
</dbReference>
<dbReference type="SUPFAM" id="SSF50249">
    <property type="entry name" value="Nucleic acid-binding proteins"/>
    <property type="match status" value="1"/>
</dbReference>
<name>A0A5M8PIT2_9LECA</name>
<comment type="subcellular location">
    <subcellularLocation>
        <location evidence="1">Nucleus</location>
        <location evidence="1">Nucleolus</location>
    </subcellularLocation>
</comment>
<feature type="domain" description="Exosome complex component N-terminal" evidence="5">
    <location>
        <begin position="9"/>
        <end position="42"/>
    </location>
</feature>
<dbReference type="FunFam" id="2.40.50.140:FF:000223">
    <property type="entry name" value="Chromosome 1, whole genome shotgun sequence"/>
    <property type="match status" value="1"/>
</dbReference>
<feature type="domain" description="Exosome complex component CSL4 C-terminal" evidence="4">
    <location>
        <begin position="114"/>
        <end position="152"/>
    </location>
</feature>
<dbReference type="Pfam" id="PF14382">
    <property type="entry name" value="ECR1_N"/>
    <property type="match status" value="1"/>
</dbReference>
<dbReference type="InterPro" id="IPR012340">
    <property type="entry name" value="NA-bd_OB-fold"/>
</dbReference>
<dbReference type="PANTHER" id="PTHR12686">
    <property type="entry name" value="3'-5' EXORIBONUCLEASE CSL4-RELATED"/>
    <property type="match status" value="1"/>
</dbReference>
<evidence type="ECO:0000256" key="2">
    <source>
        <dbReference type="ARBA" id="ARBA00022490"/>
    </source>
</evidence>
<dbReference type="OrthoDB" id="440760at2759"/>
<dbReference type="InterPro" id="IPR019495">
    <property type="entry name" value="EXOSC1_C"/>
</dbReference>
<dbReference type="GO" id="GO:0005737">
    <property type="term" value="C:cytoplasm"/>
    <property type="evidence" value="ECO:0007669"/>
    <property type="project" value="TreeGrafter"/>
</dbReference>
<sequence>MSLPTLAHPGQPLAPASKYAPGPGTHIYNSQIYASLGGPVIVKKPTPASAPPKTNPTVKSSQATAKSAVTIAHLASSSNTLPTVDSVVLCRVTRIQTRQATVAILVVGDDVCKDEFNGVIRREDVRATEKDKVVLGDGFRPGDIVRALVISLGDQSNYYLSTAKNELGVMMATSEAGNAMYPISWKEFKDPVTGQTENRKVAKPF</sequence>
<dbReference type="Gene3D" id="2.40.50.140">
    <property type="entry name" value="Nucleic acid-binding proteins"/>
    <property type="match status" value="1"/>
</dbReference>
<dbReference type="GO" id="GO:0005730">
    <property type="term" value="C:nucleolus"/>
    <property type="evidence" value="ECO:0007669"/>
    <property type="project" value="UniProtKB-SubCell"/>
</dbReference>
<dbReference type="SUPFAM" id="SSF110324">
    <property type="entry name" value="Ribosomal L27 protein-like"/>
    <property type="match status" value="1"/>
</dbReference>
<evidence type="ECO:0000313" key="6">
    <source>
        <dbReference type="EMBL" id="KAA6408512.1"/>
    </source>
</evidence>
<dbReference type="GO" id="GO:0000176">
    <property type="term" value="C:nuclear exosome (RNase complex)"/>
    <property type="evidence" value="ECO:0007669"/>
    <property type="project" value="TreeGrafter"/>
</dbReference>
<gene>
    <name evidence="6" type="ORF">FRX48_07594</name>
</gene>
<dbReference type="Pfam" id="PF10447">
    <property type="entry name" value="EXOSC1"/>
    <property type="match status" value="2"/>
</dbReference>
<keyword evidence="2" id="KW-0963">Cytoplasm</keyword>
<accession>A0A5M8PIT2</accession>
<dbReference type="Gene3D" id="2.40.50.100">
    <property type="match status" value="1"/>
</dbReference>
<organism evidence="6 7">
    <name type="scientific">Lasallia pustulata</name>
    <dbReference type="NCBI Taxonomy" id="136370"/>
    <lineage>
        <taxon>Eukaryota</taxon>
        <taxon>Fungi</taxon>
        <taxon>Dikarya</taxon>
        <taxon>Ascomycota</taxon>
        <taxon>Pezizomycotina</taxon>
        <taxon>Lecanoromycetes</taxon>
        <taxon>OSLEUM clade</taxon>
        <taxon>Umbilicariomycetidae</taxon>
        <taxon>Umbilicariales</taxon>
        <taxon>Umbilicariaceae</taxon>
        <taxon>Lasallia</taxon>
    </lineage>
</organism>
<feature type="domain" description="Exosome complex component CSL4 C-terminal" evidence="4">
    <location>
        <begin position="81"/>
        <end position="110"/>
    </location>
</feature>
<dbReference type="InterPro" id="IPR025721">
    <property type="entry name" value="Exosome_cplx_N_dom"/>
</dbReference>
<proteinExistence type="predicted"/>
<dbReference type="AlphaFoldDB" id="A0A5M8PIT2"/>
<evidence type="ECO:0000256" key="1">
    <source>
        <dbReference type="ARBA" id="ARBA00004604"/>
    </source>
</evidence>
<dbReference type="CDD" id="cd05791">
    <property type="entry name" value="S1_CSL4"/>
    <property type="match status" value="1"/>
</dbReference>
<evidence type="ECO:0000313" key="7">
    <source>
        <dbReference type="Proteomes" id="UP000324767"/>
    </source>
</evidence>
<dbReference type="InterPro" id="IPR039771">
    <property type="entry name" value="Csl4"/>
</dbReference>
<dbReference type="PANTHER" id="PTHR12686:SF8">
    <property type="entry name" value="EXOSOME COMPLEX COMPONENT CSL4"/>
    <property type="match status" value="1"/>
</dbReference>
<evidence type="ECO:0000259" key="4">
    <source>
        <dbReference type="Pfam" id="PF10447"/>
    </source>
</evidence>
<evidence type="ECO:0000259" key="5">
    <source>
        <dbReference type="Pfam" id="PF14382"/>
    </source>
</evidence>
<dbReference type="GO" id="GO:0003723">
    <property type="term" value="F:RNA binding"/>
    <property type="evidence" value="ECO:0007669"/>
    <property type="project" value="InterPro"/>
</dbReference>
<protein>
    <submittedName>
        <fullName evidence="6">3-5 exoribonuclease csl4</fullName>
    </submittedName>
</protein>
<dbReference type="EMBL" id="VXIT01000013">
    <property type="protein sequence ID" value="KAA6408512.1"/>
    <property type="molecule type" value="Genomic_DNA"/>
</dbReference>
<evidence type="ECO:0000256" key="3">
    <source>
        <dbReference type="ARBA" id="ARBA00022835"/>
    </source>
</evidence>
<reference evidence="6 7" key="1">
    <citation type="submission" date="2019-09" db="EMBL/GenBank/DDBJ databases">
        <title>The hologenome of the rock-dwelling lichen Lasallia pustulata.</title>
        <authorList>
            <person name="Greshake Tzovaras B."/>
            <person name="Segers F."/>
            <person name="Bicker A."/>
            <person name="Dal Grande F."/>
            <person name="Otte J."/>
            <person name="Hankeln T."/>
            <person name="Schmitt I."/>
            <person name="Ebersberger I."/>
        </authorList>
    </citation>
    <scope>NUCLEOTIDE SEQUENCE [LARGE SCALE GENOMIC DNA]</scope>
    <source>
        <strain evidence="6">A1-1</strain>
    </source>
</reference>
<dbReference type="Proteomes" id="UP000324767">
    <property type="component" value="Unassembled WGS sequence"/>
</dbReference>
<keyword evidence="3" id="KW-0271">Exosome</keyword>